<feature type="region of interest" description="Disordered" evidence="1">
    <location>
        <begin position="1"/>
        <end position="30"/>
    </location>
</feature>
<evidence type="ECO:0000313" key="2">
    <source>
        <dbReference type="EMBL" id="PCG65749.1"/>
    </source>
</evidence>
<organism evidence="2">
    <name type="scientific">Heliothis virescens</name>
    <name type="common">Tobacco budworm moth</name>
    <dbReference type="NCBI Taxonomy" id="7102"/>
    <lineage>
        <taxon>Eukaryota</taxon>
        <taxon>Metazoa</taxon>
        <taxon>Ecdysozoa</taxon>
        <taxon>Arthropoda</taxon>
        <taxon>Hexapoda</taxon>
        <taxon>Insecta</taxon>
        <taxon>Pterygota</taxon>
        <taxon>Neoptera</taxon>
        <taxon>Endopterygota</taxon>
        <taxon>Lepidoptera</taxon>
        <taxon>Glossata</taxon>
        <taxon>Ditrysia</taxon>
        <taxon>Noctuoidea</taxon>
        <taxon>Noctuidae</taxon>
        <taxon>Heliothinae</taxon>
        <taxon>Heliothis</taxon>
    </lineage>
</organism>
<dbReference type="STRING" id="7102.A0A2A4J1K5"/>
<gene>
    <name evidence="2" type="ORF">B5V51_8732</name>
</gene>
<dbReference type="AlphaFoldDB" id="A0A2A4J1K5"/>
<feature type="region of interest" description="Disordered" evidence="1">
    <location>
        <begin position="419"/>
        <end position="452"/>
    </location>
</feature>
<dbReference type="EMBL" id="NWSH01003859">
    <property type="protein sequence ID" value="PCG65749.1"/>
    <property type="molecule type" value="Genomic_DNA"/>
</dbReference>
<dbReference type="Gene3D" id="3.50.50.60">
    <property type="entry name" value="FAD/NAD(P)-binding domain"/>
    <property type="match status" value="1"/>
</dbReference>
<reference evidence="2" key="1">
    <citation type="submission" date="2017-09" db="EMBL/GenBank/DDBJ databases">
        <title>Contemporary evolution of a Lepidopteran species, Heliothis virescens, in response to modern agricultural practices.</title>
        <authorList>
            <person name="Fritz M.L."/>
            <person name="Deyonke A.M."/>
            <person name="Papanicolaou A."/>
            <person name="Micinski S."/>
            <person name="Westbrook J."/>
            <person name="Gould F."/>
        </authorList>
    </citation>
    <scope>NUCLEOTIDE SEQUENCE [LARGE SCALE GENOMIC DNA]</scope>
    <source>
        <strain evidence="2">HvINT-</strain>
        <tissue evidence="2">Whole body</tissue>
    </source>
</reference>
<accession>A0A2A4J1K5</accession>
<evidence type="ECO:0000256" key="1">
    <source>
        <dbReference type="SAM" id="MobiDB-lite"/>
    </source>
</evidence>
<sequence>MPTTRIKNPRRKPERRPNPSRRTTSRAGAVSAGWRLRHGLVRGPWRAIRSARPDARVCCWWARTRAALPCGRRLSKEAVALRARPGVARAHLDALSFSASGTGGSRSVAIRARPLLPAPWPAAGQRGRRAVWRAAGAWCAWTPCATRPSCARRAAKPVRRHYDKCLGGHGVRARRADALRDAGGAAARAGAARPVRRPPARLAQELERPGLRRRARAGGAASWPFAEARAAGRACCRRTWRPRRAGGCAQAGVAACGGRGGAGGRAGARGRHAAPGVGRGRARRLVVECVGKRGGRGAGARVGAETHPELGGLWSTPELQARTGRVTRRHVGRFYDVVLGARRWEHHDHAVVRGRLAGENMAGVAPPSTTPHQSMFWADLGPQARLRGHRHHRLRGCPPWGVFSADAVTDAAATAPLRRRRRRARAGGEAGALRTGWRRPDEAEARRRRRTRRKARRYERKAWCFYCGDRRCGGRAGCEPLFNRIARGAPGECRRDVTRRRSRVAVGDVTLACVQDAGSGRVRRPVRGGQAVLAAPRTMCEQDWIGFTDRG</sequence>
<protein>
    <submittedName>
        <fullName evidence="2">Uncharacterized protein</fullName>
    </submittedName>
</protein>
<name>A0A2A4J1K5_HELVI</name>
<comment type="caution">
    <text evidence="2">The sequence shown here is derived from an EMBL/GenBank/DDBJ whole genome shotgun (WGS) entry which is preliminary data.</text>
</comment>
<proteinExistence type="predicted"/>
<dbReference type="InterPro" id="IPR036188">
    <property type="entry name" value="FAD/NAD-bd_sf"/>
</dbReference>